<keyword evidence="2" id="KW-1185">Reference proteome</keyword>
<dbReference type="AlphaFoldDB" id="A0A9Q3Q3Z4"/>
<proteinExistence type="predicted"/>
<evidence type="ECO:0000313" key="1">
    <source>
        <dbReference type="EMBL" id="MBW0584449.1"/>
    </source>
</evidence>
<sequence>MHPTLKDPGVVHIWYNIPLCTICAQQSNGDVFRTKLCDSKASPQSITIFGGEGFSHSVWQFPCGYKKTIQGPQPPGPAGFGFLILTKTILSVIIRGYQLSQSLSRYQVLRISWTAPLVHTGSNQASCMALAYLGQFIFHCGKLSHTAQFSRWRELYWPNSDNTAR</sequence>
<protein>
    <submittedName>
        <fullName evidence="1">Uncharacterized protein</fullName>
    </submittedName>
</protein>
<reference evidence="1" key="1">
    <citation type="submission" date="2021-03" db="EMBL/GenBank/DDBJ databases">
        <title>Draft genome sequence of rust myrtle Austropuccinia psidii MF-1, a brazilian biotype.</title>
        <authorList>
            <person name="Quecine M.C."/>
            <person name="Pachon D.M.R."/>
            <person name="Bonatelli M.L."/>
            <person name="Correr F.H."/>
            <person name="Franceschini L.M."/>
            <person name="Leite T.F."/>
            <person name="Margarido G.R.A."/>
            <person name="Almeida C.A."/>
            <person name="Ferrarezi J.A."/>
            <person name="Labate C.A."/>
        </authorList>
    </citation>
    <scope>NUCLEOTIDE SEQUENCE</scope>
    <source>
        <strain evidence="1">MF-1</strain>
    </source>
</reference>
<dbReference type="Proteomes" id="UP000765509">
    <property type="component" value="Unassembled WGS sequence"/>
</dbReference>
<organism evidence="1 2">
    <name type="scientific">Austropuccinia psidii MF-1</name>
    <dbReference type="NCBI Taxonomy" id="1389203"/>
    <lineage>
        <taxon>Eukaryota</taxon>
        <taxon>Fungi</taxon>
        <taxon>Dikarya</taxon>
        <taxon>Basidiomycota</taxon>
        <taxon>Pucciniomycotina</taxon>
        <taxon>Pucciniomycetes</taxon>
        <taxon>Pucciniales</taxon>
        <taxon>Sphaerophragmiaceae</taxon>
        <taxon>Austropuccinia</taxon>
    </lineage>
</organism>
<evidence type="ECO:0000313" key="2">
    <source>
        <dbReference type="Proteomes" id="UP000765509"/>
    </source>
</evidence>
<name>A0A9Q3Q3Z4_9BASI</name>
<gene>
    <name evidence="1" type="ORF">O181_124164</name>
</gene>
<dbReference type="EMBL" id="AVOT02118019">
    <property type="protein sequence ID" value="MBW0584449.1"/>
    <property type="molecule type" value="Genomic_DNA"/>
</dbReference>
<comment type="caution">
    <text evidence="1">The sequence shown here is derived from an EMBL/GenBank/DDBJ whole genome shotgun (WGS) entry which is preliminary data.</text>
</comment>
<accession>A0A9Q3Q3Z4</accession>